<protein>
    <submittedName>
        <fullName evidence="1">Uncharacterized protein</fullName>
    </submittedName>
</protein>
<name>A0A382VIF9_9ZZZZ</name>
<reference evidence="1" key="1">
    <citation type="submission" date="2018-05" db="EMBL/GenBank/DDBJ databases">
        <authorList>
            <person name="Lanie J.A."/>
            <person name="Ng W.-L."/>
            <person name="Kazmierczak K.M."/>
            <person name="Andrzejewski T.M."/>
            <person name="Davidsen T.M."/>
            <person name="Wayne K.J."/>
            <person name="Tettelin H."/>
            <person name="Glass J.I."/>
            <person name="Rusch D."/>
            <person name="Podicherti R."/>
            <person name="Tsui H.-C.T."/>
            <person name="Winkler M.E."/>
        </authorList>
    </citation>
    <scope>NUCLEOTIDE SEQUENCE</scope>
</reference>
<dbReference type="EMBL" id="UINC01152228">
    <property type="protein sequence ID" value="SVD46306.1"/>
    <property type="molecule type" value="Genomic_DNA"/>
</dbReference>
<sequence length="24" mass="2463">MRQPPGGKPGADLRLCPLLAGDSI</sequence>
<evidence type="ECO:0000313" key="1">
    <source>
        <dbReference type="EMBL" id="SVD46306.1"/>
    </source>
</evidence>
<organism evidence="1">
    <name type="scientific">marine metagenome</name>
    <dbReference type="NCBI Taxonomy" id="408172"/>
    <lineage>
        <taxon>unclassified sequences</taxon>
        <taxon>metagenomes</taxon>
        <taxon>ecological metagenomes</taxon>
    </lineage>
</organism>
<proteinExistence type="predicted"/>
<accession>A0A382VIF9</accession>
<dbReference type="AlphaFoldDB" id="A0A382VIF9"/>
<gene>
    <name evidence="1" type="ORF">METZ01_LOCUS399160</name>
</gene>